<dbReference type="EMBL" id="BDGG01000001">
    <property type="protein sequence ID" value="GAU87236.1"/>
    <property type="molecule type" value="Genomic_DNA"/>
</dbReference>
<comment type="caution">
    <text evidence="1">The sequence shown here is derived from an EMBL/GenBank/DDBJ whole genome shotgun (WGS) entry which is preliminary data.</text>
</comment>
<accession>A0A1D1UC40</accession>
<evidence type="ECO:0000313" key="2">
    <source>
        <dbReference type="Proteomes" id="UP000186922"/>
    </source>
</evidence>
<gene>
    <name evidence="1" type="primary">RvY_00119-1</name>
    <name evidence="1" type="synonym">RvY_00119.1</name>
    <name evidence="1" type="ORF">RvY_00119</name>
</gene>
<sequence>MDPRNKKRDNETFVVRMKCLVSIPSYSADFPVRKQVALEMWALFWSHERQPAAQQDMLMYSGGNEIAAGIHKSF</sequence>
<proteinExistence type="predicted"/>
<evidence type="ECO:0000313" key="1">
    <source>
        <dbReference type="EMBL" id="GAU87236.1"/>
    </source>
</evidence>
<organism evidence="1 2">
    <name type="scientific">Ramazzottius varieornatus</name>
    <name type="common">Water bear</name>
    <name type="synonym">Tardigrade</name>
    <dbReference type="NCBI Taxonomy" id="947166"/>
    <lineage>
        <taxon>Eukaryota</taxon>
        <taxon>Metazoa</taxon>
        <taxon>Ecdysozoa</taxon>
        <taxon>Tardigrada</taxon>
        <taxon>Eutardigrada</taxon>
        <taxon>Parachela</taxon>
        <taxon>Hypsibioidea</taxon>
        <taxon>Ramazzottiidae</taxon>
        <taxon>Ramazzottius</taxon>
    </lineage>
</organism>
<dbReference type="Proteomes" id="UP000186922">
    <property type="component" value="Unassembled WGS sequence"/>
</dbReference>
<keyword evidence="2" id="KW-1185">Reference proteome</keyword>
<protein>
    <submittedName>
        <fullName evidence="1">Uncharacterized protein</fullName>
    </submittedName>
</protein>
<dbReference type="AlphaFoldDB" id="A0A1D1UC40"/>
<reference evidence="1 2" key="1">
    <citation type="journal article" date="2016" name="Nat. Commun.">
        <title>Extremotolerant tardigrade genome and improved radiotolerance of human cultured cells by tardigrade-unique protein.</title>
        <authorList>
            <person name="Hashimoto T."/>
            <person name="Horikawa D.D."/>
            <person name="Saito Y."/>
            <person name="Kuwahara H."/>
            <person name="Kozuka-Hata H."/>
            <person name="Shin-I T."/>
            <person name="Minakuchi Y."/>
            <person name="Ohishi K."/>
            <person name="Motoyama A."/>
            <person name="Aizu T."/>
            <person name="Enomoto A."/>
            <person name="Kondo K."/>
            <person name="Tanaka S."/>
            <person name="Hara Y."/>
            <person name="Koshikawa S."/>
            <person name="Sagara H."/>
            <person name="Miura T."/>
            <person name="Yokobori S."/>
            <person name="Miyagawa K."/>
            <person name="Suzuki Y."/>
            <person name="Kubo T."/>
            <person name="Oyama M."/>
            <person name="Kohara Y."/>
            <person name="Fujiyama A."/>
            <person name="Arakawa K."/>
            <person name="Katayama T."/>
            <person name="Toyoda A."/>
            <person name="Kunieda T."/>
        </authorList>
    </citation>
    <scope>NUCLEOTIDE SEQUENCE [LARGE SCALE GENOMIC DNA]</scope>
    <source>
        <strain evidence="1 2">YOKOZUNA-1</strain>
    </source>
</reference>
<name>A0A1D1UC40_RAMVA</name>